<comment type="caution">
    <text evidence="1">The sequence shown here is derived from an EMBL/GenBank/DDBJ whole genome shotgun (WGS) entry which is preliminary data.</text>
</comment>
<organism evidence="1 2">
    <name type="scientific">Cyclotella atomus</name>
    <dbReference type="NCBI Taxonomy" id="382360"/>
    <lineage>
        <taxon>Eukaryota</taxon>
        <taxon>Sar</taxon>
        <taxon>Stramenopiles</taxon>
        <taxon>Ochrophyta</taxon>
        <taxon>Bacillariophyta</taxon>
        <taxon>Coscinodiscophyceae</taxon>
        <taxon>Thalassiosirophycidae</taxon>
        <taxon>Stephanodiscales</taxon>
        <taxon>Stephanodiscaceae</taxon>
        <taxon>Cyclotella</taxon>
    </lineage>
</organism>
<name>A0ABD3N936_9STRA</name>
<proteinExistence type="predicted"/>
<evidence type="ECO:0000313" key="1">
    <source>
        <dbReference type="EMBL" id="KAL3769200.1"/>
    </source>
</evidence>
<dbReference type="EMBL" id="JALLPJ020001335">
    <property type="protein sequence ID" value="KAL3769200.1"/>
    <property type="molecule type" value="Genomic_DNA"/>
</dbReference>
<dbReference type="Proteomes" id="UP001530400">
    <property type="component" value="Unassembled WGS sequence"/>
</dbReference>
<protein>
    <submittedName>
        <fullName evidence="1">Uncharacterized protein</fullName>
    </submittedName>
</protein>
<reference evidence="1 2" key="1">
    <citation type="submission" date="2024-10" db="EMBL/GenBank/DDBJ databases">
        <title>Updated reference genomes for cyclostephanoid diatoms.</title>
        <authorList>
            <person name="Roberts W.R."/>
            <person name="Alverson A.J."/>
        </authorList>
    </citation>
    <scope>NUCLEOTIDE SEQUENCE [LARGE SCALE GENOMIC DNA]</scope>
    <source>
        <strain evidence="1 2">AJA010-31</strain>
    </source>
</reference>
<sequence length="209" mass="23112">MLEQYDTRNITNLIILYTDNLGQMCFNAAKICQLQHFPHPVNIEHGWYNPIDFFTVDTLSGPQVYEMIGVGEYRLQRATKALVLQIIVPGGNDHYIGFNSAKGANAQNVEASDMVTIVEWHTTDVNRYVGYYLKGYRAQDESFLLGNGITVTAQCINTAVTPSIACVCGEERSQICPSDCACPAPIYQQLEITAINQAGACQETADETC</sequence>
<gene>
    <name evidence="1" type="ORF">ACHAWO_000846</name>
</gene>
<evidence type="ECO:0000313" key="2">
    <source>
        <dbReference type="Proteomes" id="UP001530400"/>
    </source>
</evidence>
<accession>A0ABD3N936</accession>
<dbReference type="AlphaFoldDB" id="A0ABD3N936"/>
<keyword evidence="2" id="KW-1185">Reference proteome</keyword>